<dbReference type="EMBL" id="MNAD01000636">
    <property type="protein sequence ID" value="OJT11435.1"/>
    <property type="molecule type" value="Genomic_DNA"/>
</dbReference>
<keyword evidence="3" id="KW-1185">Reference proteome</keyword>
<feature type="region of interest" description="Disordered" evidence="1">
    <location>
        <begin position="37"/>
        <end position="70"/>
    </location>
</feature>
<gene>
    <name evidence="2" type="ORF">TRAPUB_12046</name>
</gene>
<evidence type="ECO:0000313" key="3">
    <source>
        <dbReference type="Proteomes" id="UP000184267"/>
    </source>
</evidence>
<feature type="region of interest" description="Disordered" evidence="1">
    <location>
        <begin position="173"/>
        <end position="203"/>
    </location>
</feature>
<accession>A0A1M2VV03</accession>
<dbReference type="Proteomes" id="UP000184267">
    <property type="component" value="Unassembled WGS sequence"/>
</dbReference>
<reference evidence="2 3" key="1">
    <citation type="submission" date="2016-10" db="EMBL/GenBank/DDBJ databases">
        <title>Genome sequence of the basidiomycete white-rot fungus Trametes pubescens.</title>
        <authorList>
            <person name="Makela M.R."/>
            <person name="Granchi Z."/>
            <person name="Peng M."/>
            <person name="De Vries R.P."/>
            <person name="Grigoriev I."/>
            <person name="Riley R."/>
            <person name="Hilden K."/>
        </authorList>
    </citation>
    <scope>NUCLEOTIDE SEQUENCE [LARGE SCALE GENOMIC DNA]</scope>
    <source>
        <strain evidence="2 3">FBCC735</strain>
    </source>
</reference>
<dbReference type="AlphaFoldDB" id="A0A1M2VV03"/>
<proteinExistence type="predicted"/>
<feature type="compositionally biased region" description="Basic and acidic residues" evidence="1">
    <location>
        <begin position="177"/>
        <end position="203"/>
    </location>
</feature>
<sequence>MSSLLFARYYNVLYLLICRFYPHLSFLGRHILRQTSSHERESRAPGPAAPSSIRTSAEATAADTPRDPYSPDNWHAYLGVRELPRRKSRSGNSCECADTKHGLPRTPISLLGDPGSFPAITSPSSCRARTLSPWTISASYLAKFHGAEVLKILPDADREHALTKLEEARVRAAGVKGESKAEVREQEERARGVKLAEREQAKR</sequence>
<evidence type="ECO:0000256" key="1">
    <source>
        <dbReference type="SAM" id="MobiDB-lite"/>
    </source>
</evidence>
<evidence type="ECO:0000313" key="2">
    <source>
        <dbReference type="EMBL" id="OJT11435.1"/>
    </source>
</evidence>
<comment type="caution">
    <text evidence="2">The sequence shown here is derived from an EMBL/GenBank/DDBJ whole genome shotgun (WGS) entry which is preliminary data.</text>
</comment>
<name>A0A1M2VV03_TRAPU</name>
<protein>
    <submittedName>
        <fullName evidence="2">Uncharacterized protein</fullName>
    </submittedName>
</protein>
<organism evidence="2 3">
    <name type="scientific">Trametes pubescens</name>
    <name type="common">White-rot fungus</name>
    <dbReference type="NCBI Taxonomy" id="154538"/>
    <lineage>
        <taxon>Eukaryota</taxon>
        <taxon>Fungi</taxon>
        <taxon>Dikarya</taxon>
        <taxon>Basidiomycota</taxon>
        <taxon>Agaricomycotina</taxon>
        <taxon>Agaricomycetes</taxon>
        <taxon>Polyporales</taxon>
        <taxon>Polyporaceae</taxon>
        <taxon>Trametes</taxon>
    </lineage>
</organism>